<accession>A0ABQ5W8W3</accession>
<comment type="caution">
    <text evidence="2">The sequence shown here is derived from an EMBL/GenBank/DDBJ whole genome shotgun (WGS) entry which is preliminary data.</text>
</comment>
<keyword evidence="3" id="KW-1185">Reference proteome</keyword>
<dbReference type="Proteomes" id="UP001156691">
    <property type="component" value="Unassembled WGS sequence"/>
</dbReference>
<evidence type="ECO:0000313" key="3">
    <source>
        <dbReference type="Proteomes" id="UP001156691"/>
    </source>
</evidence>
<proteinExistence type="predicted"/>
<reference evidence="3" key="1">
    <citation type="journal article" date="2019" name="Int. J. Syst. Evol. Microbiol.">
        <title>The Global Catalogue of Microorganisms (GCM) 10K type strain sequencing project: providing services to taxonomists for standard genome sequencing and annotation.</title>
        <authorList>
            <consortium name="The Broad Institute Genomics Platform"/>
            <consortium name="The Broad Institute Genome Sequencing Center for Infectious Disease"/>
            <person name="Wu L."/>
            <person name="Ma J."/>
        </authorList>
    </citation>
    <scope>NUCLEOTIDE SEQUENCE [LARGE SCALE GENOMIC DNA]</scope>
    <source>
        <strain evidence="3">NBRC 112416</strain>
    </source>
</reference>
<sequence length="424" mass="44467">MATLKAGAAAVDITPPSGLLLAGFAARSQPSTGVHDPLTARALVIGDTAIVVADVIGVHQGSSARIRQRCGLPPDNVIVTATHTHGAPLSMPERLGAQADPQFLQQLEDGCVAAIRRAAASAVPAGLAAGLGPDPDVARNRRHADGPLDRNLPVLRVFAEDGRTIAVMASYACHPTVLGADNRLVTADYPGYVRQEIEAAFPGAVALFLIGCAGDANIGHAAKASWTVAANETRTFENAERLGRRIGRAAIAAAITPVEAKAVASNGMIALELDRPEGDLEAAARAWQAELDAGAMVPRSLLLPHWIAWAKANAHVPPGRWQGRVSVLDWGGVVITAMPGEIFSRTGLDIRAACGDRISFVLAYADDTPGYIPPREEYPYGGYEVDEAHRFIGLPGRFAPGSAEALAEKTIELLDKASRRAIAQ</sequence>
<gene>
    <name evidence="2" type="ORF">GCM10010862_38030</name>
</gene>
<dbReference type="InterPro" id="IPR031329">
    <property type="entry name" value="NEUT/ALK_ceramidase_N"/>
</dbReference>
<name>A0ABQ5W8W3_9HYPH</name>
<feature type="domain" description="Neutral/alkaline non-lysosomal ceramidase N-terminal" evidence="1">
    <location>
        <begin position="6"/>
        <end position="201"/>
    </location>
</feature>
<dbReference type="EMBL" id="BSNS01000020">
    <property type="protein sequence ID" value="GLQ56544.1"/>
    <property type="molecule type" value="Genomic_DNA"/>
</dbReference>
<dbReference type="RefSeq" id="WP_284341945.1">
    <property type="nucleotide sequence ID" value="NZ_BSNS01000020.1"/>
</dbReference>
<dbReference type="Pfam" id="PF04734">
    <property type="entry name" value="Ceramidase_alk"/>
    <property type="match status" value="1"/>
</dbReference>
<organism evidence="2 3">
    <name type="scientific">Devosia nitrariae</name>
    <dbReference type="NCBI Taxonomy" id="2071872"/>
    <lineage>
        <taxon>Bacteria</taxon>
        <taxon>Pseudomonadati</taxon>
        <taxon>Pseudomonadota</taxon>
        <taxon>Alphaproteobacteria</taxon>
        <taxon>Hyphomicrobiales</taxon>
        <taxon>Devosiaceae</taxon>
        <taxon>Devosia</taxon>
    </lineage>
</organism>
<protein>
    <recommendedName>
        <fullName evidence="1">Neutral/alkaline non-lysosomal ceramidase N-terminal domain-containing protein</fullName>
    </recommendedName>
</protein>
<evidence type="ECO:0000313" key="2">
    <source>
        <dbReference type="EMBL" id="GLQ56544.1"/>
    </source>
</evidence>
<evidence type="ECO:0000259" key="1">
    <source>
        <dbReference type="Pfam" id="PF04734"/>
    </source>
</evidence>